<evidence type="ECO:0000313" key="2">
    <source>
        <dbReference type="EMBL" id="OJJ45153.1"/>
    </source>
</evidence>
<protein>
    <submittedName>
        <fullName evidence="2">Uncharacterized protein</fullName>
    </submittedName>
</protein>
<dbReference type="RefSeq" id="XP_022579663.1">
    <property type="nucleotide sequence ID" value="XM_022720763.1"/>
</dbReference>
<reference evidence="3" key="1">
    <citation type="journal article" date="2017" name="Genome Biol.">
        <title>Comparative genomics reveals high biological diversity and specific adaptations in the industrially and medically important fungal genus Aspergillus.</title>
        <authorList>
            <person name="de Vries R.P."/>
            <person name="Riley R."/>
            <person name="Wiebenga A."/>
            <person name="Aguilar-Osorio G."/>
            <person name="Amillis S."/>
            <person name="Uchima C.A."/>
            <person name="Anderluh G."/>
            <person name="Asadollahi M."/>
            <person name="Askin M."/>
            <person name="Barry K."/>
            <person name="Battaglia E."/>
            <person name="Bayram O."/>
            <person name="Benocci T."/>
            <person name="Braus-Stromeyer S.A."/>
            <person name="Caldana C."/>
            <person name="Canovas D."/>
            <person name="Cerqueira G.C."/>
            <person name="Chen F."/>
            <person name="Chen W."/>
            <person name="Choi C."/>
            <person name="Clum A."/>
            <person name="Dos Santos R.A."/>
            <person name="Damasio A.R."/>
            <person name="Diallinas G."/>
            <person name="Emri T."/>
            <person name="Fekete E."/>
            <person name="Flipphi M."/>
            <person name="Freyberg S."/>
            <person name="Gallo A."/>
            <person name="Gournas C."/>
            <person name="Habgood R."/>
            <person name="Hainaut M."/>
            <person name="Harispe M.L."/>
            <person name="Henrissat B."/>
            <person name="Hilden K.S."/>
            <person name="Hope R."/>
            <person name="Hossain A."/>
            <person name="Karabika E."/>
            <person name="Karaffa L."/>
            <person name="Karanyi Z."/>
            <person name="Krasevec N."/>
            <person name="Kuo A."/>
            <person name="Kusch H."/>
            <person name="LaButti K."/>
            <person name="Lagendijk E.L."/>
            <person name="Lapidus A."/>
            <person name="Levasseur A."/>
            <person name="Lindquist E."/>
            <person name="Lipzen A."/>
            <person name="Logrieco A.F."/>
            <person name="MacCabe A."/>
            <person name="Maekelae M.R."/>
            <person name="Malavazi I."/>
            <person name="Melin P."/>
            <person name="Meyer V."/>
            <person name="Mielnichuk N."/>
            <person name="Miskei M."/>
            <person name="Molnar A.P."/>
            <person name="Mule G."/>
            <person name="Ngan C.Y."/>
            <person name="Orejas M."/>
            <person name="Orosz E."/>
            <person name="Ouedraogo J.P."/>
            <person name="Overkamp K.M."/>
            <person name="Park H.-S."/>
            <person name="Perrone G."/>
            <person name="Piumi F."/>
            <person name="Punt P.J."/>
            <person name="Ram A.F."/>
            <person name="Ramon A."/>
            <person name="Rauscher S."/>
            <person name="Record E."/>
            <person name="Riano-Pachon D.M."/>
            <person name="Robert V."/>
            <person name="Roehrig J."/>
            <person name="Ruller R."/>
            <person name="Salamov A."/>
            <person name="Salih N.S."/>
            <person name="Samson R.A."/>
            <person name="Sandor E."/>
            <person name="Sanguinetti M."/>
            <person name="Schuetze T."/>
            <person name="Sepcic K."/>
            <person name="Shelest E."/>
            <person name="Sherlock G."/>
            <person name="Sophianopoulou V."/>
            <person name="Squina F.M."/>
            <person name="Sun H."/>
            <person name="Susca A."/>
            <person name="Todd R.B."/>
            <person name="Tsang A."/>
            <person name="Unkles S.E."/>
            <person name="van de Wiele N."/>
            <person name="van Rossen-Uffink D."/>
            <person name="Oliveira J.V."/>
            <person name="Vesth T.C."/>
            <person name="Visser J."/>
            <person name="Yu J.-H."/>
            <person name="Zhou M."/>
            <person name="Andersen M.R."/>
            <person name="Archer D.B."/>
            <person name="Baker S.E."/>
            <person name="Benoit I."/>
            <person name="Brakhage A.A."/>
            <person name="Braus G.H."/>
            <person name="Fischer R."/>
            <person name="Frisvad J.C."/>
            <person name="Goldman G.H."/>
            <person name="Houbraken J."/>
            <person name="Oakley B."/>
            <person name="Pocsi I."/>
            <person name="Scazzocchio C."/>
            <person name="Seiboth B."/>
            <person name="vanKuyk P.A."/>
            <person name="Wortman J."/>
            <person name="Dyer P.S."/>
            <person name="Grigoriev I.V."/>
        </authorList>
    </citation>
    <scope>NUCLEOTIDE SEQUENCE [LARGE SCALE GENOMIC DNA]</scope>
    <source>
        <strain evidence="3">CBS 506.65</strain>
    </source>
</reference>
<feature type="region of interest" description="Disordered" evidence="1">
    <location>
        <begin position="102"/>
        <end position="124"/>
    </location>
</feature>
<feature type="compositionally biased region" description="Basic and acidic residues" evidence="1">
    <location>
        <begin position="102"/>
        <end position="122"/>
    </location>
</feature>
<keyword evidence="3" id="KW-1185">Reference proteome</keyword>
<gene>
    <name evidence="2" type="ORF">ASPZODRAFT_100375</name>
</gene>
<dbReference type="OrthoDB" id="4955540at2759"/>
<name>A0A1L9SDG4_9EURO</name>
<organism evidence="2 3">
    <name type="scientific">Penicilliopsis zonata CBS 506.65</name>
    <dbReference type="NCBI Taxonomy" id="1073090"/>
    <lineage>
        <taxon>Eukaryota</taxon>
        <taxon>Fungi</taxon>
        <taxon>Dikarya</taxon>
        <taxon>Ascomycota</taxon>
        <taxon>Pezizomycotina</taxon>
        <taxon>Eurotiomycetes</taxon>
        <taxon>Eurotiomycetidae</taxon>
        <taxon>Eurotiales</taxon>
        <taxon>Aspergillaceae</taxon>
        <taxon>Penicilliopsis</taxon>
    </lineage>
</organism>
<accession>A0A1L9SDG4</accession>
<dbReference type="AlphaFoldDB" id="A0A1L9SDG4"/>
<evidence type="ECO:0000256" key="1">
    <source>
        <dbReference type="SAM" id="MobiDB-lite"/>
    </source>
</evidence>
<dbReference type="Proteomes" id="UP000184188">
    <property type="component" value="Unassembled WGS sequence"/>
</dbReference>
<dbReference type="GeneID" id="34607228"/>
<dbReference type="VEuPathDB" id="FungiDB:ASPZODRAFT_100375"/>
<evidence type="ECO:0000313" key="3">
    <source>
        <dbReference type="Proteomes" id="UP000184188"/>
    </source>
</evidence>
<dbReference type="EMBL" id="KV878346">
    <property type="protein sequence ID" value="OJJ45153.1"/>
    <property type="molecule type" value="Genomic_DNA"/>
</dbReference>
<sequence length="142" mass="16437">MSTVNVVKYFFYRGFVPKTEERARQLITLAYQTARDQKLYPKEILIRSEIHKTTSINGVHQVDPLGYHVTLCFKDDQQLLRGTHVSSHGYVKDQDHLEFIHATHTGEKRDDTKRQRGKKDVWPSEDGLVLASETGYSHLLPK</sequence>
<proteinExistence type="predicted"/>